<dbReference type="GO" id="GO:0098552">
    <property type="term" value="C:side of membrane"/>
    <property type="evidence" value="ECO:0007669"/>
    <property type="project" value="UniProtKB-KW"/>
</dbReference>
<evidence type="ECO:0000256" key="1">
    <source>
        <dbReference type="ARBA" id="ARBA00004589"/>
    </source>
</evidence>
<sequence>MHLEVITVTEIMNYNKFSLLLLVLLVSYFESGTSLECYTCASTEASTCGRDFNPSKITVLPCEGNNTMCITAKYKFAEAMTVTRVCGTKESCASLESCTTCTTDKCNPSNKLQLQFWLLPVLGLPLIKSFF</sequence>
<dbReference type="AlphaFoldDB" id="A0AAN7ZJZ4"/>
<dbReference type="PANTHER" id="PTHR33562:SF29">
    <property type="entry name" value="PROTEIN SLEEPLESS"/>
    <property type="match status" value="1"/>
</dbReference>
<feature type="signal peptide" evidence="8">
    <location>
        <begin position="1"/>
        <end position="34"/>
    </location>
</feature>
<keyword evidence="4 8" id="KW-0732">Signal</keyword>
<dbReference type="SUPFAM" id="SSF57302">
    <property type="entry name" value="Snake toxin-like"/>
    <property type="match status" value="1"/>
</dbReference>
<gene>
    <name evidence="9" type="ORF">RI129_010480</name>
</gene>
<keyword evidence="6" id="KW-0472">Membrane</keyword>
<keyword evidence="3" id="KW-0812">Transmembrane</keyword>
<dbReference type="PANTHER" id="PTHR33562">
    <property type="entry name" value="ATILLA, ISOFORM B-RELATED-RELATED"/>
    <property type="match status" value="1"/>
</dbReference>
<name>A0AAN7ZJZ4_9COLE</name>
<evidence type="ECO:0000256" key="2">
    <source>
        <dbReference type="ARBA" id="ARBA00022622"/>
    </source>
</evidence>
<dbReference type="EMBL" id="JAVRBK010000007">
    <property type="protein sequence ID" value="KAK5641933.1"/>
    <property type="molecule type" value="Genomic_DNA"/>
</dbReference>
<comment type="caution">
    <text evidence="9">The sequence shown here is derived from an EMBL/GenBank/DDBJ whole genome shotgun (WGS) entry which is preliminary data.</text>
</comment>
<dbReference type="InterPro" id="IPR050975">
    <property type="entry name" value="Sleep_regulator"/>
</dbReference>
<evidence type="ECO:0000313" key="9">
    <source>
        <dbReference type="EMBL" id="KAK5641933.1"/>
    </source>
</evidence>
<feature type="chain" id="PRO_5043028763" evidence="8">
    <location>
        <begin position="35"/>
        <end position="131"/>
    </location>
</feature>
<keyword evidence="5" id="KW-1133">Transmembrane helix</keyword>
<evidence type="ECO:0000256" key="4">
    <source>
        <dbReference type="ARBA" id="ARBA00022729"/>
    </source>
</evidence>
<evidence type="ECO:0000256" key="8">
    <source>
        <dbReference type="SAM" id="SignalP"/>
    </source>
</evidence>
<keyword evidence="2" id="KW-0336">GPI-anchor</keyword>
<keyword evidence="2" id="KW-0325">Glycoprotein</keyword>
<evidence type="ECO:0000256" key="6">
    <source>
        <dbReference type="ARBA" id="ARBA00023136"/>
    </source>
</evidence>
<accession>A0AAN7ZJZ4</accession>
<evidence type="ECO:0000313" key="10">
    <source>
        <dbReference type="Proteomes" id="UP001329430"/>
    </source>
</evidence>
<reference evidence="9 10" key="1">
    <citation type="journal article" date="2024" name="Insects">
        <title>An Improved Chromosome-Level Genome Assembly of the Firefly Pyrocoelia pectoralis.</title>
        <authorList>
            <person name="Fu X."/>
            <person name="Meyer-Rochow V.B."/>
            <person name="Ballantyne L."/>
            <person name="Zhu X."/>
        </authorList>
    </citation>
    <scope>NUCLEOTIDE SEQUENCE [LARGE SCALE GENOMIC DNA]</scope>
    <source>
        <strain evidence="9">XCY_ONT2</strain>
    </source>
</reference>
<evidence type="ECO:0000256" key="3">
    <source>
        <dbReference type="ARBA" id="ARBA00022692"/>
    </source>
</evidence>
<evidence type="ECO:0000256" key="7">
    <source>
        <dbReference type="ARBA" id="ARBA00023288"/>
    </source>
</evidence>
<keyword evidence="10" id="KW-1185">Reference proteome</keyword>
<evidence type="ECO:0000256" key="5">
    <source>
        <dbReference type="ARBA" id="ARBA00022989"/>
    </source>
</evidence>
<organism evidence="9 10">
    <name type="scientific">Pyrocoelia pectoralis</name>
    <dbReference type="NCBI Taxonomy" id="417401"/>
    <lineage>
        <taxon>Eukaryota</taxon>
        <taxon>Metazoa</taxon>
        <taxon>Ecdysozoa</taxon>
        <taxon>Arthropoda</taxon>
        <taxon>Hexapoda</taxon>
        <taxon>Insecta</taxon>
        <taxon>Pterygota</taxon>
        <taxon>Neoptera</taxon>
        <taxon>Endopterygota</taxon>
        <taxon>Coleoptera</taxon>
        <taxon>Polyphaga</taxon>
        <taxon>Elateriformia</taxon>
        <taxon>Elateroidea</taxon>
        <taxon>Lampyridae</taxon>
        <taxon>Lampyrinae</taxon>
        <taxon>Pyrocoelia</taxon>
    </lineage>
</organism>
<dbReference type="Proteomes" id="UP001329430">
    <property type="component" value="Chromosome 7"/>
</dbReference>
<keyword evidence="7" id="KW-0449">Lipoprotein</keyword>
<comment type="subcellular location">
    <subcellularLocation>
        <location evidence="1">Membrane</location>
        <topology evidence="1">Lipid-anchor</topology>
        <topology evidence="1">GPI-anchor</topology>
    </subcellularLocation>
</comment>
<proteinExistence type="predicted"/>
<dbReference type="InterPro" id="IPR045860">
    <property type="entry name" value="Snake_toxin-like_sf"/>
</dbReference>
<protein>
    <submittedName>
        <fullName evidence="9">Uncharacterized protein</fullName>
    </submittedName>
</protein>